<feature type="compositionally biased region" description="Low complexity" evidence="4">
    <location>
        <begin position="645"/>
        <end position="662"/>
    </location>
</feature>
<proteinExistence type="predicted"/>
<evidence type="ECO:0000256" key="4">
    <source>
        <dbReference type="SAM" id="MobiDB-lite"/>
    </source>
</evidence>
<feature type="compositionally biased region" description="Polar residues" evidence="4">
    <location>
        <begin position="148"/>
        <end position="159"/>
    </location>
</feature>
<reference evidence="5" key="1">
    <citation type="submission" date="2014-02" db="EMBL/GenBank/DDBJ databases">
        <authorList>
            <person name="Genoscope - CEA"/>
        </authorList>
    </citation>
    <scope>NUCLEOTIDE SEQUENCE</scope>
    <source>
        <strain evidence="5">LS3</strain>
    </source>
</reference>
<evidence type="ECO:0000256" key="2">
    <source>
        <dbReference type="ARBA" id="ARBA00022737"/>
    </source>
</evidence>
<dbReference type="SMART" id="SM00320">
    <property type="entry name" value="WD40"/>
    <property type="match status" value="6"/>
</dbReference>
<dbReference type="Pfam" id="PF00400">
    <property type="entry name" value="WD40"/>
    <property type="match status" value="4"/>
</dbReference>
<keyword evidence="2" id="KW-0677">Repeat</keyword>
<feature type="repeat" description="WD" evidence="3">
    <location>
        <begin position="246"/>
        <end position="279"/>
    </location>
</feature>
<feature type="compositionally biased region" description="Low complexity" evidence="4">
    <location>
        <begin position="790"/>
        <end position="812"/>
    </location>
</feature>
<feature type="repeat" description="WD" evidence="3">
    <location>
        <begin position="351"/>
        <end position="391"/>
    </location>
</feature>
<feature type="compositionally biased region" description="Basic and acidic residues" evidence="4">
    <location>
        <begin position="188"/>
        <end position="203"/>
    </location>
</feature>
<protein>
    <submittedName>
        <fullName evidence="5">ARAD1D03146p</fullName>
    </submittedName>
</protein>
<dbReference type="EMBL" id="HG937694">
    <property type="protein sequence ID" value="CDP37075.1"/>
    <property type="molecule type" value="Genomic_DNA"/>
</dbReference>
<feature type="repeat" description="WD" evidence="3">
    <location>
        <begin position="391"/>
        <end position="433"/>
    </location>
</feature>
<feature type="compositionally biased region" description="Polar residues" evidence="4">
    <location>
        <begin position="123"/>
        <end position="134"/>
    </location>
</feature>
<feature type="compositionally biased region" description="Polar residues" evidence="4">
    <location>
        <begin position="105"/>
        <end position="115"/>
    </location>
</feature>
<evidence type="ECO:0000313" key="5">
    <source>
        <dbReference type="EMBL" id="CDP37075.1"/>
    </source>
</evidence>
<organism evidence="5">
    <name type="scientific">Blastobotrys adeninivorans</name>
    <name type="common">Yeast</name>
    <name type="synonym">Arxula adeninivorans</name>
    <dbReference type="NCBI Taxonomy" id="409370"/>
    <lineage>
        <taxon>Eukaryota</taxon>
        <taxon>Fungi</taxon>
        <taxon>Dikarya</taxon>
        <taxon>Ascomycota</taxon>
        <taxon>Saccharomycotina</taxon>
        <taxon>Dipodascomycetes</taxon>
        <taxon>Dipodascales</taxon>
        <taxon>Trichomonascaceae</taxon>
        <taxon>Blastobotrys</taxon>
    </lineage>
</organism>
<dbReference type="PROSITE" id="PS50294">
    <property type="entry name" value="WD_REPEATS_REGION"/>
    <property type="match status" value="3"/>
</dbReference>
<feature type="region of interest" description="Disordered" evidence="4">
    <location>
        <begin position="284"/>
        <end position="315"/>
    </location>
</feature>
<accession>A0A060T7G9</accession>
<dbReference type="InterPro" id="IPR036322">
    <property type="entry name" value="WD40_repeat_dom_sf"/>
</dbReference>
<feature type="region of interest" description="Disordered" evidence="4">
    <location>
        <begin position="1"/>
        <end position="203"/>
    </location>
</feature>
<dbReference type="PANTHER" id="PTHR14221:SF0">
    <property type="entry name" value="WD REPEAT-CONTAINING PROTEIN 44"/>
    <property type="match status" value="1"/>
</dbReference>
<sequence>MGLLGISIPSIRIFSDPSPSPEEKPAASPSTLTELGTDGHLQKPPSRNSHTSSSSRPPSSYKSVGEDTSNAGSPVAAAPDDDAASRQRSIDPLSSMILKRVGTEGQHSVSSSGTAVSPLPQPVSHSDTATQANYRQHYVGTDPEQGRASMSSNTGTTSFEAKRQSKSLKPPGGGGTLFSKLRKSSGRPTREDESDNHVDDKREEGFSANVFGYVPDFPIPPKYIHVRAHRKQKREMNRVFLAQQLNPDQPGAIWCAKFSQDGRYFATAGEDKVVRVWQVISFPDERDGGMSDGEDSSSSSSEDDLESSSVMDAQDAHHCNSRQFKRRHFHRRRYKMRVYAPVFRPKPVREYFGHTSDVLDISWSKNNFLLSSSMDKTVRLWHIDRPDCLCTFLHSDFVTSIRFHPKDDRFFLSGSLDCKLRLWSIPDKEVAYSKDVPDLITAVAFSPEGVMAIAGCFGGQCLFYETDGLHLQTQIHVRSSRGRNSKGSKITGIEAFVLPKEIRNKGGLGSSFDDDIKLLISTNDSRVRLYNLYDKSIEVKFKGHENEQSQINASFSDDGMYIVSGSEDERTYIWKTVPEKPDGYSKKKDVQEYEYFHSNKSMVTTALFAPKLTKRILAATEDPVYDLCDPPPVKLQPTSTGDGVESSTSTPSSEEPSTSQPPDNHTSIISGRAFPPLRAETRKSGHPDGNIIVTTDSDGVIKIFRQDCAYEPRKQLLESTSMQKKRISGIAISPTPSWRESLSVHRTRSSRGSARASSPFQFPRIMSSERLPTVASPLSHPDRSERGRQRVPSQTSSPVRSSSPLSRTVPSSREPRRVASPMSFTSKTKVKPNVLRMSSSESVPQSDITDLASIDNDLDLRQHHIGDDVVCDDCGGTEFRAKRIQGRTRLACADCQRALPG</sequence>
<dbReference type="SUPFAM" id="SSF50978">
    <property type="entry name" value="WD40 repeat-like"/>
    <property type="match status" value="1"/>
</dbReference>
<dbReference type="PANTHER" id="PTHR14221">
    <property type="entry name" value="WD REPEAT DOMAIN 44"/>
    <property type="match status" value="1"/>
</dbReference>
<name>A0A060T7G9_BLAAD</name>
<dbReference type="Gene3D" id="2.130.10.10">
    <property type="entry name" value="YVTN repeat-like/Quinoprotein amine dehydrogenase"/>
    <property type="match status" value="3"/>
</dbReference>
<keyword evidence="1 3" id="KW-0853">WD repeat</keyword>
<gene>
    <name evidence="5" type="ORF">GNLVRS02_ARAD1D03146g</name>
</gene>
<dbReference type="InterPro" id="IPR001680">
    <property type="entry name" value="WD40_rpt"/>
</dbReference>
<evidence type="ECO:0000256" key="3">
    <source>
        <dbReference type="PROSITE-ProRule" id="PRU00221"/>
    </source>
</evidence>
<dbReference type="InterPro" id="IPR040324">
    <property type="entry name" value="WDR44/Dgr2"/>
</dbReference>
<reference evidence="5" key="2">
    <citation type="submission" date="2014-06" db="EMBL/GenBank/DDBJ databases">
        <title>The complete genome of Blastobotrys (Arxula) adeninivorans LS3 - a yeast of biotechnological interest.</title>
        <authorList>
            <person name="Kunze G."/>
            <person name="Gaillardin C."/>
            <person name="Czernicka M."/>
            <person name="Durrens P."/>
            <person name="Martin T."/>
            <person name="Boer E."/>
            <person name="Gabaldon T."/>
            <person name="Cruz J."/>
            <person name="Talla E."/>
            <person name="Marck C."/>
            <person name="Goffeau A."/>
            <person name="Barbe V."/>
            <person name="Baret P."/>
            <person name="Baronian K."/>
            <person name="Beier S."/>
            <person name="Bleykasten C."/>
            <person name="Bode R."/>
            <person name="Casaregola S."/>
            <person name="Despons L."/>
            <person name="Fairhead C."/>
            <person name="Giersberg M."/>
            <person name="Gierski P."/>
            <person name="Hahnel U."/>
            <person name="Hartmann A."/>
            <person name="Jankowska D."/>
            <person name="Jubin C."/>
            <person name="Jung P."/>
            <person name="Lafontaine I."/>
            <person name="Leh-Louis V."/>
            <person name="Lemaire M."/>
            <person name="Marcet-Houben M."/>
            <person name="Mascher M."/>
            <person name="Morel G."/>
            <person name="Richard G.-F."/>
            <person name="Riechen J."/>
            <person name="Sacerdot C."/>
            <person name="Sarkar A."/>
            <person name="Savel G."/>
            <person name="Schacherer J."/>
            <person name="Sherman D."/>
            <person name="Straub M.-L."/>
            <person name="Stein N."/>
            <person name="Thierry A."/>
            <person name="Trautwein-Schult A."/>
            <person name="Westhof E."/>
            <person name="Worch S."/>
            <person name="Dujon B."/>
            <person name="Souciet J.-L."/>
            <person name="Wincker P."/>
            <person name="Scholz U."/>
            <person name="Neuveglise N."/>
        </authorList>
    </citation>
    <scope>NUCLEOTIDE SEQUENCE</scope>
    <source>
        <strain evidence="5">LS3</strain>
    </source>
</reference>
<dbReference type="InterPro" id="IPR015943">
    <property type="entry name" value="WD40/YVTN_repeat-like_dom_sf"/>
</dbReference>
<dbReference type="AlphaFoldDB" id="A0A060T7G9"/>
<dbReference type="PhylomeDB" id="A0A060T7G9"/>
<feature type="region of interest" description="Disordered" evidence="4">
    <location>
        <begin position="738"/>
        <end position="827"/>
    </location>
</feature>
<dbReference type="PROSITE" id="PS50082">
    <property type="entry name" value="WD_REPEATS_2"/>
    <property type="match status" value="3"/>
</dbReference>
<evidence type="ECO:0000256" key="1">
    <source>
        <dbReference type="ARBA" id="ARBA00022574"/>
    </source>
</evidence>
<feature type="region of interest" description="Disordered" evidence="4">
    <location>
        <begin position="627"/>
        <end position="670"/>
    </location>
</feature>
<feature type="compositionally biased region" description="Low complexity" evidence="4">
    <location>
        <begin position="44"/>
        <end position="63"/>
    </location>
</feature>